<evidence type="ECO:0000313" key="2">
    <source>
        <dbReference type="Proteomes" id="UP000607653"/>
    </source>
</evidence>
<protein>
    <submittedName>
        <fullName evidence="1">Uncharacterized protein</fullName>
    </submittedName>
</protein>
<reference evidence="1 2" key="1">
    <citation type="journal article" date="2020" name="Mol. Biol. Evol.">
        <title>Distinct Expression and Methylation Patterns for Genes with Different Fates following a Single Whole-Genome Duplication in Flowering Plants.</title>
        <authorList>
            <person name="Shi T."/>
            <person name="Rahmani R.S."/>
            <person name="Gugger P.F."/>
            <person name="Wang M."/>
            <person name="Li H."/>
            <person name="Zhang Y."/>
            <person name="Li Z."/>
            <person name="Wang Q."/>
            <person name="Van de Peer Y."/>
            <person name="Marchal K."/>
            <person name="Chen J."/>
        </authorList>
    </citation>
    <scope>NUCLEOTIDE SEQUENCE [LARGE SCALE GENOMIC DNA]</scope>
    <source>
        <tissue evidence="1">Leaf</tissue>
    </source>
</reference>
<keyword evidence="2" id="KW-1185">Reference proteome</keyword>
<comment type="caution">
    <text evidence="1">The sequence shown here is derived from an EMBL/GenBank/DDBJ whole genome shotgun (WGS) entry which is preliminary data.</text>
</comment>
<organism evidence="1 2">
    <name type="scientific">Nelumbo nucifera</name>
    <name type="common">Sacred lotus</name>
    <dbReference type="NCBI Taxonomy" id="4432"/>
    <lineage>
        <taxon>Eukaryota</taxon>
        <taxon>Viridiplantae</taxon>
        <taxon>Streptophyta</taxon>
        <taxon>Embryophyta</taxon>
        <taxon>Tracheophyta</taxon>
        <taxon>Spermatophyta</taxon>
        <taxon>Magnoliopsida</taxon>
        <taxon>Proteales</taxon>
        <taxon>Nelumbonaceae</taxon>
        <taxon>Nelumbo</taxon>
    </lineage>
</organism>
<sequence length="100" mass="10712">MSTHFVSFGEGCIDLSPNWTWCESSVGATTGTSCPKVITGPWQGYAPNTLYVQGDGIGLSALGLNFGHWNWISKAMRATLPGSSRLLGPCHALCDHWLEG</sequence>
<evidence type="ECO:0000313" key="1">
    <source>
        <dbReference type="EMBL" id="DAD43038.1"/>
    </source>
</evidence>
<proteinExistence type="predicted"/>
<accession>A0A822ZMN3</accession>
<dbReference type="Proteomes" id="UP000607653">
    <property type="component" value="Unassembled WGS sequence"/>
</dbReference>
<name>A0A822ZMN3_NELNU</name>
<gene>
    <name evidence="1" type="ORF">HUJ06_001268</name>
</gene>
<dbReference type="EMBL" id="DUZY01000006">
    <property type="protein sequence ID" value="DAD43038.1"/>
    <property type="molecule type" value="Genomic_DNA"/>
</dbReference>
<dbReference type="AlphaFoldDB" id="A0A822ZMN3"/>